<dbReference type="GO" id="GO:0008013">
    <property type="term" value="F:beta-catenin binding"/>
    <property type="evidence" value="ECO:0007669"/>
    <property type="project" value="TreeGrafter"/>
</dbReference>
<dbReference type="GO" id="GO:0016477">
    <property type="term" value="P:cell migration"/>
    <property type="evidence" value="ECO:0007669"/>
    <property type="project" value="TreeGrafter"/>
</dbReference>
<evidence type="ECO:0000256" key="3">
    <source>
        <dbReference type="ARBA" id="ARBA00022729"/>
    </source>
</evidence>
<evidence type="ECO:0000313" key="12">
    <source>
        <dbReference type="Proteomes" id="UP000887540"/>
    </source>
</evidence>
<evidence type="ECO:0000256" key="6">
    <source>
        <dbReference type="ARBA" id="ARBA00022989"/>
    </source>
</evidence>
<dbReference type="PROSITE" id="PS50268">
    <property type="entry name" value="CADHERIN_2"/>
    <property type="match status" value="4"/>
</dbReference>
<evidence type="ECO:0000256" key="1">
    <source>
        <dbReference type="ARBA" id="ARBA00004167"/>
    </source>
</evidence>
<dbReference type="InterPro" id="IPR020894">
    <property type="entry name" value="Cadherin_CS"/>
</dbReference>
<dbReference type="WBParaSite" id="ACRNAN_scaffold6645.g18329.t1">
    <property type="protein sequence ID" value="ACRNAN_scaffold6645.g18329.t1"/>
    <property type="gene ID" value="ACRNAN_scaffold6645.g18329"/>
</dbReference>
<organism evidence="12 13">
    <name type="scientific">Acrobeloides nanus</name>
    <dbReference type="NCBI Taxonomy" id="290746"/>
    <lineage>
        <taxon>Eukaryota</taxon>
        <taxon>Metazoa</taxon>
        <taxon>Ecdysozoa</taxon>
        <taxon>Nematoda</taxon>
        <taxon>Chromadorea</taxon>
        <taxon>Rhabditida</taxon>
        <taxon>Tylenchina</taxon>
        <taxon>Cephalobomorpha</taxon>
        <taxon>Cephaloboidea</taxon>
        <taxon>Cephalobidae</taxon>
        <taxon>Acrobeloides</taxon>
    </lineage>
</organism>
<evidence type="ECO:0000313" key="13">
    <source>
        <dbReference type="WBParaSite" id="ACRNAN_scaffold6645.g18329.t1"/>
    </source>
</evidence>
<comment type="subcellular location">
    <subcellularLocation>
        <location evidence="1">Membrane</location>
        <topology evidence="1">Single-pass membrane protein</topology>
    </subcellularLocation>
</comment>
<keyword evidence="7 10" id="KW-0472">Membrane</keyword>
<dbReference type="GO" id="GO:0007156">
    <property type="term" value="P:homophilic cell adhesion via plasma membrane adhesion molecules"/>
    <property type="evidence" value="ECO:0007669"/>
    <property type="project" value="InterPro"/>
</dbReference>
<dbReference type="PANTHER" id="PTHR24027:SF422">
    <property type="entry name" value="CADHERIN DOMAIN-CONTAINING PROTEIN"/>
    <property type="match status" value="1"/>
</dbReference>
<keyword evidence="2 10" id="KW-0812">Transmembrane</keyword>
<protein>
    <submittedName>
        <fullName evidence="13">Cadherin domain-containing protein</fullName>
    </submittedName>
</protein>
<dbReference type="AlphaFoldDB" id="A0A914E9N7"/>
<dbReference type="SMART" id="SM00112">
    <property type="entry name" value="CA"/>
    <property type="match status" value="4"/>
</dbReference>
<dbReference type="PROSITE" id="PS00232">
    <property type="entry name" value="CADHERIN_1"/>
    <property type="match status" value="1"/>
</dbReference>
<keyword evidence="3" id="KW-0732">Signal</keyword>
<feature type="transmembrane region" description="Helical" evidence="10">
    <location>
        <begin position="540"/>
        <end position="566"/>
    </location>
</feature>
<dbReference type="SUPFAM" id="SSF49313">
    <property type="entry name" value="Cadherin-like"/>
    <property type="match status" value="4"/>
</dbReference>
<dbReference type="Gene3D" id="2.60.40.60">
    <property type="entry name" value="Cadherins"/>
    <property type="match status" value="4"/>
</dbReference>
<dbReference type="InterPro" id="IPR039808">
    <property type="entry name" value="Cadherin"/>
</dbReference>
<keyword evidence="5 8" id="KW-0106">Calcium</keyword>
<evidence type="ECO:0000256" key="10">
    <source>
        <dbReference type="SAM" id="Phobius"/>
    </source>
</evidence>
<accession>A0A914E9N7</accession>
<dbReference type="InterPro" id="IPR015919">
    <property type="entry name" value="Cadherin-like_sf"/>
</dbReference>
<evidence type="ECO:0000256" key="7">
    <source>
        <dbReference type="ARBA" id="ARBA00023136"/>
    </source>
</evidence>
<dbReference type="GO" id="GO:0045296">
    <property type="term" value="F:cadherin binding"/>
    <property type="evidence" value="ECO:0007669"/>
    <property type="project" value="TreeGrafter"/>
</dbReference>
<evidence type="ECO:0000256" key="5">
    <source>
        <dbReference type="ARBA" id="ARBA00022837"/>
    </source>
</evidence>
<feature type="region of interest" description="Disordered" evidence="9">
    <location>
        <begin position="613"/>
        <end position="632"/>
    </location>
</feature>
<dbReference type="GO" id="GO:0016342">
    <property type="term" value="C:catenin complex"/>
    <property type="evidence" value="ECO:0007669"/>
    <property type="project" value="TreeGrafter"/>
</dbReference>
<feature type="region of interest" description="Disordered" evidence="9">
    <location>
        <begin position="645"/>
        <end position="690"/>
    </location>
</feature>
<dbReference type="CDD" id="cd11304">
    <property type="entry name" value="Cadherin_repeat"/>
    <property type="match status" value="4"/>
</dbReference>
<proteinExistence type="predicted"/>
<feature type="domain" description="Cadherin" evidence="11">
    <location>
        <begin position="44"/>
        <end position="148"/>
    </location>
</feature>
<dbReference type="Pfam" id="PF00028">
    <property type="entry name" value="Cadherin"/>
    <property type="match status" value="1"/>
</dbReference>
<dbReference type="PANTHER" id="PTHR24027">
    <property type="entry name" value="CADHERIN-23"/>
    <property type="match status" value="1"/>
</dbReference>
<reference evidence="13" key="1">
    <citation type="submission" date="2022-11" db="UniProtKB">
        <authorList>
            <consortium name="WormBaseParasite"/>
        </authorList>
    </citation>
    <scope>IDENTIFICATION</scope>
</reference>
<feature type="transmembrane region" description="Helical" evidence="10">
    <location>
        <begin position="12"/>
        <end position="33"/>
    </location>
</feature>
<feature type="domain" description="Cadherin" evidence="11">
    <location>
        <begin position="354"/>
        <end position="450"/>
    </location>
</feature>
<dbReference type="GO" id="GO:0005509">
    <property type="term" value="F:calcium ion binding"/>
    <property type="evidence" value="ECO:0007669"/>
    <property type="project" value="UniProtKB-UniRule"/>
</dbReference>
<feature type="compositionally biased region" description="Basic and acidic residues" evidence="9">
    <location>
        <begin position="616"/>
        <end position="632"/>
    </location>
</feature>
<feature type="domain" description="Cadherin" evidence="11">
    <location>
        <begin position="451"/>
        <end position="521"/>
    </location>
</feature>
<name>A0A914E9N7_9BILA</name>
<dbReference type="InterPro" id="IPR002126">
    <property type="entry name" value="Cadherin-like_dom"/>
</dbReference>
<sequence>MHLNILRCYEKSIVVASLRPYLFMFLLLFYNFLSMSDACLLENDRNSVYVSVFEDAPIGSTLTSLPIRGQTFGPDATIQLRLVQGSDLVSLDQREKKLVLEKALDRDTGSNKFEVVLECRSLVDDHFPELNISTFVTIKDVNDNAPEFDRPEYSISLPEELPEGTPILLDFQAIDKDQEGPNSFVRYRIVEDSTNPHSQLLKIPDPYRTLIVVGGRMDFEKLKNFTVELEAEDGGKPPQKSRAKIHVNVKDVDDQNPAFQHENYHTNSIQESVFEVFPEPIFAKDEDTLKDPIYYELSGDYSEYYSINSSGTVRLVKDTVISTILFVHARQVNRPERFSTAILRITNQSSIEFQHLLYSIQLTSNSPKGLEVAQVKAISSNMNSKLRYSIVEEGDFSIATIEELTGRIFLNSTPTKERYNMKLMVTDGKNRAFSRLELTVKKVNVYEPEFDQQEYLFEVKNANLIGQVRAIDRDENDTISYKLLNLQTLFKLDKDGMLSSRQTLQLAPATTYELIVMAEDSQKHRTFVTVLLRTRPTGQLALSTILSIGIFFLLASIFAIMVMLVVRRVSSIWHASKRRNACWMAKTGDNGVVITGSIPTDIDNYSIGPAFSSRTKTYETPRSPIDEKERETNSVSYANAAATFPLPAPKPILNGGASTSRSSTERFWKSRRARRSPHASATSTDANEKC</sequence>
<evidence type="ECO:0000256" key="9">
    <source>
        <dbReference type="SAM" id="MobiDB-lite"/>
    </source>
</evidence>
<evidence type="ECO:0000256" key="4">
    <source>
        <dbReference type="ARBA" id="ARBA00022737"/>
    </source>
</evidence>
<evidence type="ECO:0000259" key="11">
    <source>
        <dbReference type="PROSITE" id="PS50268"/>
    </source>
</evidence>
<keyword evidence="6 10" id="KW-1133">Transmembrane helix</keyword>
<dbReference type="PRINTS" id="PR00205">
    <property type="entry name" value="CADHERIN"/>
</dbReference>
<keyword evidence="4" id="KW-0677">Repeat</keyword>
<evidence type="ECO:0000256" key="2">
    <source>
        <dbReference type="ARBA" id="ARBA00022692"/>
    </source>
</evidence>
<feature type="domain" description="Cadherin" evidence="11">
    <location>
        <begin position="149"/>
        <end position="259"/>
    </location>
</feature>
<keyword evidence="12" id="KW-1185">Reference proteome</keyword>
<evidence type="ECO:0000256" key="8">
    <source>
        <dbReference type="PROSITE-ProRule" id="PRU00043"/>
    </source>
</evidence>
<dbReference type="Proteomes" id="UP000887540">
    <property type="component" value="Unplaced"/>
</dbReference>